<name>Q6RWQ5_9ZZZZ</name>
<evidence type="ECO:0000313" key="3">
    <source>
        <dbReference type="EMBL" id="AAR97394.1"/>
    </source>
</evidence>
<dbReference type="Pfam" id="PF00795">
    <property type="entry name" value="CN_hydrolase"/>
    <property type="match status" value="1"/>
</dbReference>
<dbReference type="GO" id="GO:0018762">
    <property type="term" value="F:aliphatic nitrilase activity"/>
    <property type="evidence" value="ECO:0007669"/>
    <property type="project" value="UniProtKB-EC"/>
</dbReference>
<reference evidence="3" key="1">
    <citation type="journal article" date="2004" name="Appl. Environ. Microbiol.">
        <title>Exploring nitrilase sequence space for enantioselective catalysis.</title>
        <authorList>
            <person name="Robertson D.E."/>
            <person name="Chaplin J.A."/>
            <person name="DeSantis G."/>
            <person name="Podar M."/>
            <person name="Madden M."/>
            <person name="Chi E."/>
            <person name="Richardson T."/>
            <person name="Milan A."/>
            <person name="Miller M."/>
            <person name="Weiner D.P."/>
            <person name="Wong K."/>
            <person name="McQuaid J."/>
            <person name="Farwell B."/>
            <person name="Preston L.A."/>
            <person name="Tan X."/>
            <person name="Snead M.A."/>
            <person name="Keller M."/>
            <person name="Mathur E."/>
            <person name="Kretz P.L."/>
            <person name="Burk M.J."/>
            <person name="Short J.M."/>
        </authorList>
    </citation>
    <scope>NUCLEOTIDE SEQUENCE</scope>
</reference>
<dbReference type="InterPro" id="IPR003010">
    <property type="entry name" value="C-N_Hydrolase"/>
</dbReference>
<dbReference type="InterPro" id="IPR044149">
    <property type="entry name" value="Nitrilases_CHs"/>
</dbReference>
<dbReference type="PANTHER" id="PTHR46044:SF1">
    <property type="entry name" value="CN HYDROLASE DOMAIN-CONTAINING PROTEIN"/>
    <property type="match status" value="1"/>
</dbReference>
<organism evidence="3">
    <name type="scientific">uncultured organism</name>
    <dbReference type="NCBI Taxonomy" id="155900"/>
    <lineage>
        <taxon>unclassified sequences</taxon>
        <taxon>environmental samples</taxon>
    </lineage>
</organism>
<dbReference type="InterPro" id="IPR036526">
    <property type="entry name" value="C-N_Hydrolase_sf"/>
</dbReference>
<evidence type="ECO:0000259" key="2">
    <source>
        <dbReference type="PROSITE" id="PS50263"/>
    </source>
</evidence>
<dbReference type="PANTHER" id="PTHR46044">
    <property type="entry name" value="NITRILASE"/>
    <property type="match status" value="1"/>
</dbReference>
<dbReference type="SUPFAM" id="SSF56317">
    <property type="entry name" value="Carbon-nitrogen hydrolase"/>
    <property type="match status" value="1"/>
</dbReference>
<sequence>MNVRVAVVQATPAVLDGPASVRKACRLIGEAAAGGARLIALPEGFVPIMPRSCWGHHFALIASPKSAALHRRIWENAVDVGGPLARELGDAARRADAWVAIGVNERDARRPGTLWNTLLWFAPDGSLARRHRKLVPTMHERTFWGQGAGDDLEALAADFGRLGGLICWENFMPAARRRLHRDGVDFYLAPTADDRDIWVAAMRTFAFEAGAFVLSPVQYLRTADFPEDFPLREELADCPEVQFTGGSVICDPWGNLLAGPVHGGEEILYADCDLDLVLEARRVLDTAGHYDRPDLASA</sequence>
<feature type="domain" description="CN hydrolase" evidence="2">
    <location>
        <begin position="3"/>
        <end position="274"/>
    </location>
</feature>
<accession>Q6RWQ5</accession>
<dbReference type="PROSITE" id="PS50263">
    <property type="entry name" value="CN_HYDROLASE"/>
    <property type="match status" value="1"/>
</dbReference>
<proteinExistence type="inferred from homology"/>
<dbReference type="EC" id="3.5.5.7" evidence="3"/>
<gene>
    <name evidence="3" type="ORF">BD7050</name>
</gene>
<keyword evidence="3" id="KW-0378">Hydrolase</keyword>
<dbReference type="EMBL" id="AY487447">
    <property type="protein sequence ID" value="AAR97394.1"/>
    <property type="molecule type" value="Genomic_DNA"/>
</dbReference>
<comment type="similarity">
    <text evidence="1">Belongs to the carbon-nitrogen hydrolase superfamily. Nitrilase family.</text>
</comment>
<dbReference type="AlphaFoldDB" id="Q6RWQ5"/>
<evidence type="ECO:0000256" key="1">
    <source>
        <dbReference type="ARBA" id="ARBA00008129"/>
    </source>
</evidence>
<dbReference type="CDD" id="cd07564">
    <property type="entry name" value="nitrilases_CHs"/>
    <property type="match status" value="1"/>
</dbReference>
<dbReference type="Gene3D" id="3.60.110.10">
    <property type="entry name" value="Carbon-nitrogen hydrolase"/>
    <property type="match status" value="1"/>
</dbReference>
<protein>
    <submittedName>
        <fullName evidence="3">Nitrilase</fullName>
        <ecNumber evidence="3">3.5.5.7</ecNumber>
    </submittedName>
</protein>